<reference evidence="1" key="2">
    <citation type="journal article" date="2015" name="Data Brief">
        <title>Shoot transcriptome of the giant reed, Arundo donax.</title>
        <authorList>
            <person name="Barrero R.A."/>
            <person name="Guerrero F.D."/>
            <person name="Moolhuijzen P."/>
            <person name="Goolsby J.A."/>
            <person name="Tidwell J."/>
            <person name="Bellgard S.E."/>
            <person name="Bellgard M.I."/>
        </authorList>
    </citation>
    <scope>NUCLEOTIDE SEQUENCE</scope>
    <source>
        <tissue evidence="1">Shoot tissue taken approximately 20 cm above the soil surface</tissue>
    </source>
</reference>
<name>A0A0A9V9I2_ARUDO</name>
<proteinExistence type="predicted"/>
<sequence length="39" mass="4400">MAELMPTDILLSLRTVWVLIMEMVFILVGKGLLLVVKNV</sequence>
<reference evidence="1" key="1">
    <citation type="submission" date="2014-09" db="EMBL/GenBank/DDBJ databases">
        <authorList>
            <person name="Magalhaes I.L.F."/>
            <person name="Oliveira U."/>
            <person name="Santos F.R."/>
            <person name="Vidigal T.H.D.A."/>
            <person name="Brescovit A.D."/>
            <person name="Santos A.J."/>
        </authorList>
    </citation>
    <scope>NUCLEOTIDE SEQUENCE</scope>
    <source>
        <tissue evidence="1">Shoot tissue taken approximately 20 cm above the soil surface</tissue>
    </source>
</reference>
<dbReference type="EMBL" id="GBRH01213038">
    <property type="protein sequence ID" value="JAD84857.1"/>
    <property type="molecule type" value="Transcribed_RNA"/>
</dbReference>
<evidence type="ECO:0000313" key="1">
    <source>
        <dbReference type="EMBL" id="JAD84857.1"/>
    </source>
</evidence>
<protein>
    <submittedName>
        <fullName evidence="1">Uncharacterized protein</fullName>
    </submittedName>
</protein>
<organism evidence="1">
    <name type="scientific">Arundo donax</name>
    <name type="common">Giant reed</name>
    <name type="synonym">Donax arundinaceus</name>
    <dbReference type="NCBI Taxonomy" id="35708"/>
    <lineage>
        <taxon>Eukaryota</taxon>
        <taxon>Viridiplantae</taxon>
        <taxon>Streptophyta</taxon>
        <taxon>Embryophyta</taxon>
        <taxon>Tracheophyta</taxon>
        <taxon>Spermatophyta</taxon>
        <taxon>Magnoliopsida</taxon>
        <taxon>Liliopsida</taxon>
        <taxon>Poales</taxon>
        <taxon>Poaceae</taxon>
        <taxon>PACMAD clade</taxon>
        <taxon>Arundinoideae</taxon>
        <taxon>Arundineae</taxon>
        <taxon>Arundo</taxon>
    </lineage>
</organism>
<dbReference type="AlphaFoldDB" id="A0A0A9V9I2"/>
<accession>A0A0A9V9I2</accession>